<evidence type="ECO:0000259" key="4">
    <source>
        <dbReference type="SMART" id="SM00418"/>
    </source>
</evidence>
<dbReference type="InterPro" id="IPR011991">
    <property type="entry name" value="ArsR-like_HTH"/>
</dbReference>
<dbReference type="STRING" id="1428644.BIV57_10655"/>
<dbReference type="InterPro" id="IPR036388">
    <property type="entry name" value="WH-like_DNA-bd_sf"/>
</dbReference>
<comment type="caution">
    <text evidence="5">The sequence shown here is derived from an EMBL/GenBank/DDBJ whole genome shotgun (WGS) entry which is preliminary data.</text>
</comment>
<keyword evidence="6" id="KW-1185">Reference proteome</keyword>
<dbReference type="InterPro" id="IPR036390">
    <property type="entry name" value="WH_DNA-bd_sf"/>
</dbReference>
<dbReference type="AlphaFoldDB" id="A0A1J7BFT2"/>
<keyword evidence="3" id="KW-0804">Transcription</keyword>
<name>A0A1J7BFT2_9ACTN</name>
<feature type="domain" description="HTH arsR-type" evidence="4">
    <location>
        <begin position="250"/>
        <end position="321"/>
    </location>
</feature>
<dbReference type="PANTHER" id="PTHR43132">
    <property type="entry name" value="ARSENICAL RESISTANCE OPERON REPRESSOR ARSR-RELATED"/>
    <property type="match status" value="1"/>
</dbReference>
<proteinExistence type="predicted"/>
<gene>
    <name evidence="5" type="ORF">BIV57_10655</name>
</gene>
<protein>
    <recommendedName>
        <fullName evidence="4">HTH arsR-type domain-containing protein</fullName>
    </recommendedName>
</protein>
<evidence type="ECO:0000256" key="3">
    <source>
        <dbReference type="ARBA" id="ARBA00023163"/>
    </source>
</evidence>
<dbReference type="InterPro" id="IPR001845">
    <property type="entry name" value="HTH_ArsR_DNA-bd_dom"/>
</dbReference>
<dbReference type="GO" id="GO:0003677">
    <property type="term" value="F:DNA binding"/>
    <property type="evidence" value="ECO:0007669"/>
    <property type="project" value="UniProtKB-KW"/>
</dbReference>
<sequence>MLRLHFRAADLGRVRVVGQPAPLVELKTALMLLRRPDRDLVLERWRRRVRRELPAAARPLLDVVASPVRGPAFVDPITADLGSGIEQVVRAPAELVRVGLALAYGDRPMPGWLHELPTSGAARRVLGAAVDSAHAAIVAPRWAALTAQHRAESARLTARIAADGLVAALAGLVPGARWAGGDGLVLVLPYPWPREVDLGGRGLDLLPVGHWTGPVLVGANPDAPTILAYPARVAAPALPAPGGDGDPLAAVLGRTRAAALRLLASEHGTGELARRLGVSAASASEQVAVLRAAGLAASRREGRGVLHGATVLGRWLMDANAADGVAPGQGR</sequence>
<dbReference type="SUPFAM" id="SSF46785">
    <property type="entry name" value="Winged helix' DNA-binding domain"/>
    <property type="match status" value="1"/>
</dbReference>
<evidence type="ECO:0000256" key="1">
    <source>
        <dbReference type="ARBA" id="ARBA00023015"/>
    </source>
</evidence>
<organism evidence="5 6">
    <name type="scientific">Mangrovactinospora gilvigrisea</name>
    <dbReference type="NCBI Taxonomy" id="1428644"/>
    <lineage>
        <taxon>Bacteria</taxon>
        <taxon>Bacillati</taxon>
        <taxon>Actinomycetota</taxon>
        <taxon>Actinomycetes</taxon>
        <taxon>Kitasatosporales</taxon>
        <taxon>Streptomycetaceae</taxon>
        <taxon>Mangrovactinospora</taxon>
    </lineage>
</organism>
<accession>A0A1J7BFT2</accession>
<dbReference type="Gene3D" id="1.10.10.10">
    <property type="entry name" value="Winged helix-like DNA-binding domain superfamily/Winged helix DNA-binding domain"/>
    <property type="match status" value="1"/>
</dbReference>
<dbReference type="CDD" id="cd00090">
    <property type="entry name" value="HTH_ARSR"/>
    <property type="match status" value="1"/>
</dbReference>
<dbReference type="EMBL" id="MLCF01000051">
    <property type="protein sequence ID" value="OIV37510.1"/>
    <property type="molecule type" value="Genomic_DNA"/>
</dbReference>
<dbReference type="SMART" id="SM00418">
    <property type="entry name" value="HTH_ARSR"/>
    <property type="match status" value="1"/>
</dbReference>
<dbReference type="PANTHER" id="PTHR43132:SF8">
    <property type="entry name" value="HTH-TYPE TRANSCRIPTIONAL REGULATOR KMTR"/>
    <property type="match status" value="1"/>
</dbReference>
<dbReference type="InterPro" id="IPR051011">
    <property type="entry name" value="Metal_resp_trans_reg"/>
</dbReference>
<evidence type="ECO:0000256" key="2">
    <source>
        <dbReference type="ARBA" id="ARBA00023125"/>
    </source>
</evidence>
<evidence type="ECO:0000313" key="5">
    <source>
        <dbReference type="EMBL" id="OIV37510.1"/>
    </source>
</evidence>
<dbReference type="GO" id="GO:0003700">
    <property type="term" value="F:DNA-binding transcription factor activity"/>
    <property type="evidence" value="ECO:0007669"/>
    <property type="project" value="InterPro"/>
</dbReference>
<evidence type="ECO:0000313" key="6">
    <source>
        <dbReference type="Proteomes" id="UP000243342"/>
    </source>
</evidence>
<dbReference type="Proteomes" id="UP000243342">
    <property type="component" value="Unassembled WGS sequence"/>
</dbReference>
<keyword evidence="2" id="KW-0238">DNA-binding</keyword>
<reference evidence="5 6" key="1">
    <citation type="submission" date="2016-10" db="EMBL/GenBank/DDBJ databases">
        <title>Genome sequence of Streptomyces gilvigriseus MUSC 26.</title>
        <authorList>
            <person name="Lee L.-H."/>
            <person name="Ser H.-L."/>
        </authorList>
    </citation>
    <scope>NUCLEOTIDE SEQUENCE [LARGE SCALE GENOMIC DNA]</scope>
    <source>
        <strain evidence="5 6">MUSC 26</strain>
    </source>
</reference>
<keyword evidence="1" id="KW-0805">Transcription regulation</keyword>